<protein>
    <submittedName>
        <fullName evidence="1">Putative secreted protein</fullName>
    </submittedName>
</protein>
<dbReference type="AlphaFoldDB" id="A0A0C9SDR7"/>
<sequence>MFIYRERLSKLKVIGEVFLLAFLLPRIHQHHLELAQSSCATLEFALTEKWRFTTSSADATSCALGGGIVSSLPSCSSLSAVLTAREPCDVCWEHAASIISVSLKGSTFPRCCPRSSCLAAPTKSVIVRTAILCCLHHVIASECSGSENLLQHAPER</sequence>
<dbReference type="EMBL" id="GBZX01000493">
    <property type="protein sequence ID" value="JAG92247.1"/>
    <property type="molecule type" value="mRNA"/>
</dbReference>
<proteinExistence type="evidence at transcript level"/>
<reference evidence="1" key="1">
    <citation type="journal article" date="2015" name="PLoS ONE">
        <title>An Insight into the Sialome of the Lone Star Tick, Amblyomma americanum, with a Glimpse on Its Time Dependent Gene Expression.</title>
        <authorList>
            <person name="Karim S."/>
            <person name="Ribeiro J.M."/>
        </authorList>
    </citation>
    <scope>NUCLEOTIDE SEQUENCE</scope>
    <source>
        <tissue evidence="1">Salivary gland</tissue>
    </source>
</reference>
<evidence type="ECO:0000313" key="1">
    <source>
        <dbReference type="EMBL" id="JAG92247.1"/>
    </source>
</evidence>
<organism evidence="1">
    <name type="scientific">Amblyomma americanum</name>
    <name type="common">Lone star tick</name>
    <dbReference type="NCBI Taxonomy" id="6943"/>
    <lineage>
        <taxon>Eukaryota</taxon>
        <taxon>Metazoa</taxon>
        <taxon>Ecdysozoa</taxon>
        <taxon>Arthropoda</taxon>
        <taxon>Chelicerata</taxon>
        <taxon>Arachnida</taxon>
        <taxon>Acari</taxon>
        <taxon>Parasitiformes</taxon>
        <taxon>Ixodida</taxon>
        <taxon>Ixodoidea</taxon>
        <taxon>Ixodidae</taxon>
        <taxon>Amblyomminae</taxon>
        <taxon>Amblyomma</taxon>
    </lineage>
</organism>
<feature type="non-terminal residue" evidence="1">
    <location>
        <position position="156"/>
    </location>
</feature>
<name>A0A0C9SDR7_AMBAM</name>
<accession>A0A0C9SDR7</accession>